<sequence length="524" mass="59307">MSCLEIAYSSISLSGYHSQHHIEPRTKISIFSLLNPEPIQIFPEVDIPSTVSQTPSPVPSYRDCRVLDLSGYERKDHARRISKSYRKSPYPTQHQRARRSRRTSACLDRGTNIIAGKRLGESSKGVWITLDTHLSNPDLEREARQCRAEWRKDQANRVEAPRPAHHSQPEIKALALWLADVLCDTFLDEQTGKMICTSDIKRILHLLSESGTRLLKELGAEIKSLLSSCINPSTSTLFLALFYMRKLFSDHLHLRGYSALHCAQVLFRAFCLALMLAFKWLDDYTHSVRSNVAETDEEFWKQKRANPKKYRTCWADFMSMSVSEVKSTEVCALTLLDWNISVSTSDWFFWLEDLRIHTIAPSGRSICPIVAALIYTAQLEVQSKSPDAPFLNPSPQISPTRSLEPLRRLESALLVGISTGSWTVPPDVALEESPVGITHSETCPTVAVNSALVQIYPWQTYHSSALENCFPPSQLSQNPYCCPTDLNYILPSAQNSMLPSYNSTSTPIFLDPWRVYDFKSSVYL</sequence>
<reference evidence="2" key="1">
    <citation type="submission" date="2022-08" db="EMBL/GenBank/DDBJ databases">
        <title>A Global Phylogenomic Analysis of the Shiitake Genus Lentinula.</title>
        <authorList>
            <consortium name="DOE Joint Genome Institute"/>
            <person name="Sierra-Patev S."/>
            <person name="Min B."/>
            <person name="Naranjo-Ortiz M."/>
            <person name="Looney B."/>
            <person name="Konkel Z."/>
            <person name="Slot J.C."/>
            <person name="Sakamoto Y."/>
            <person name="Steenwyk J.L."/>
            <person name="Rokas A."/>
            <person name="Carro J."/>
            <person name="Camarero S."/>
            <person name="Ferreira P."/>
            <person name="Molpeceres G."/>
            <person name="Ruiz-Duenas F.J."/>
            <person name="Serrano A."/>
            <person name="Henrissat B."/>
            <person name="Drula E."/>
            <person name="Hughes K.W."/>
            <person name="Mata J.L."/>
            <person name="Ishikawa N.K."/>
            <person name="Vargas-Isla R."/>
            <person name="Ushijima S."/>
            <person name="Smith C.A."/>
            <person name="Ahrendt S."/>
            <person name="Andreopoulos W."/>
            <person name="He G."/>
            <person name="Labutti K."/>
            <person name="Lipzen A."/>
            <person name="Ng V."/>
            <person name="Riley R."/>
            <person name="Sandor L."/>
            <person name="Barry K."/>
            <person name="Martinez A.T."/>
            <person name="Xiao Y."/>
            <person name="Gibbons J.G."/>
            <person name="Terashima K."/>
            <person name="Grigoriev I.V."/>
            <person name="Hibbett D.S."/>
        </authorList>
    </citation>
    <scope>NUCLEOTIDE SEQUENCE</scope>
    <source>
        <strain evidence="2">RHP3577 ss4</strain>
    </source>
</reference>
<protein>
    <recommendedName>
        <fullName evidence="4">Cyclin N-terminal domain-containing protein</fullName>
    </recommendedName>
</protein>
<proteinExistence type="predicted"/>
<keyword evidence="3" id="KW-1185">Reference proteome</keyword>
<comment type="caution">
    <text evidence="2">The sequence shown here is derived from an EMBL/GenBank/DDBJ whole genome shotgun (WGS) entry which is preliminary data.</text>
</comment>
<organism evidence="2 3">
    <name type="scientific">Lentinula lateritia</name>
    <dbReference type="NCBI Taxonomy" id="40482"/>
    <lineage>
        <taxon>Eukaryota</taxon>
        <taxon>Fungi</taxon>
        <taxon>Dikarya</taxon>
        <taxon>Basidiomycota</taxon>
        <taxon>Agaricomycotina</taxon>
        <taxon>Agaricomycetes</taxon>
        <taxon>Agaricomycetidae</taxon>
        <taxon>Agaricales</taxon>
        <taxon>Marasmiineae</taxon>
        <taxon>Omphalotaceae</taxon>
        <taxon>Lentinula</taxon>
    </lineage>
</organism>
<gene>
    <name evidence="2" type="ORF">C8R41DRAFT_914846</name>
</gene>
<dbReference type="Gene3D" id="1.10.472.10">
    <property type="entry name" value="Cyclin-like"/>
    <property type="match status" value="1"/>
</dbReference>
<dbReference type="Proteomes" id="UP001150217">
    <property type="component" value="Unassembled WGS sequence"/>
</dbReference>
<accession>A0ABQ8VUC4</accession>
<name>A0ABQ8VUC4_9AGAR</name>
<dbReference type="CDD" id="cd20557">
    <property type="entry name" value="CYCLIN_ScPCL1-like"/>
    <property type="match status" value="1"/>
</dbReference>
<evidence type="ECO:0000313" key="3">
    <source>
        <dbReference type="Proteomes" id="UP001150217"/>
    </source>
</evidence>
<evidence type="ECO:0000256" key="1">
    <source>
        <dbReference type="SAM" id="MobiDB-lite"/>
    </source>
</evidence>
<feature type="region of interest" description="Disordered" evidence="1">
    <location>
        <begin position="78"/>
        <end position="103"/>
    </location>
</feature>
<evidence type="ECO:0008006" key="4">
    <source>
        <dbReference type="Google" id="ProtNLM"/>
    </source>
</evidence>
<evidence type="ECO:0000313" key="2">
    <source>
        <dbReference type="EMBL" id="KAJ4499955.1"/>
    </source>
</evidence>
<dbReference type="EMBL" id="JANVFT010000008">
    <property type="protein sequence ID" value="KAJ4499955.1"/>
    <property type="molecule type" value="Genomic_DNA"/>
</dbReference>